<keyword evidence="3" id="KW-1185">Reference proteome</keyword>
<sequence length="242" mass="28007">MKNKVKYSITDHPYFRYWVCGIGIIVLLLGSIGVIYHHTHKKIDSLVFQGKTYYPAPYLMVNFSGQGKNIKIFGKSSYLGDKQNQDSKNNMTRQFWEIATIPKQKMIVEMTPGEQSVGEQIWCNQKLTHISETFDFLNPKFVAYATYDHNEFELHQASVTKQQDILDQMKKLVHTKPEFKRSNSVDGESINELYMNEDVNQSICLQASIIKYKNGKNYLTFSGGVEKKGYWLVNKKLSDLLH</sequence>
<evidence type="ECO:0000313" key="3">
    <source>
        <dbReference type="Proteomes" id="UP000242246"/>
    </source>
</evidence>
<protein>
    <submittedName>
        <fullName evidence="2">Uncharacterized protein</fullName>
    </submittedName>
</protein>
<gene>
    <name evidence="2" type="ORF">RU87_GL000746</name>
</gene>
<accession>A0A2A5S3E8</accession>
<keyword evidence="1" id="KW-0812">Transmembrane</keyword>
<name>A0A2A5S3E8_9LACT</name>
<comment type="caution">
    <text evidence="2">The sequence shown here is derived from an EMBL/GenBank/DDBJ whole genome shotgun (WGS) entry which is preliminary data.</text>
</comment>
<dbReference type="RefSeq" id="WP_068162635.1">
    <property type="nucleotide sequence ID" value="NZ_JXJX01000002.1"/>
</dbReference>
<dbReference type="STRING" id="1348632.GCA_001591745_01055"/>
<feature type="transmembrane region" description="Helical" evidence="1">
    <location>
        <begin position="15"/>
        <end position="36"/>
    </location>
</feature>
<organism evidence="2 3">
    <name type="scientific">Pseudolactococcus plantarum</name>
    <dbReference type="NCBI Taxonomy" id="1365"/>
    <lineage>
        <taxon>Bacteria</taxon>
        <taxon>Bacillati</taxon>
        <taxon>Bacillota</taxon>
        <taxon>Bacilli</taxon>
        <taxon>Lactobacillales</taxon>
        <taxon>Streptococcaceae</taxon>
        <taxon>Pseudolactococcus</taxon>
    </lineage>
</organism>
<evidence type="ECO:0000256" key="1">
    <source>
        <dbReference type="SAM" id="Phobius"/>
    </source>
</evidence>
<dbReference type="Proteomes" id="UP000242246">
    <property type="component" value="Unassembled WGS sequence"/>
</dbReference>
<dbReference type="AlphaFoldDB" id="A0A2A5S3E8"/>
<reference evidence="2 3" key="1">
    <citation type="submission" date="2014-12" db="EMBL/GenBank/DDBJ databases">
        <title>Draft genome sequences of 10 type strains of Lactococcus.</title>
        <authorList>
            <person name="Sun Z."/>
            <person name="Zhong Z."/>
            <person name="Liu W."/>
            <person name="Zhang W."/>
            <person name="Zhang H."/>
        </authorList>
    </citation>
    <scope>NUCLEOTIDE SEQUENCE [LARGE SCALE GENOMIC DNA]</scope>
    <source>
        <strain evidence="2 3">DSM 20686</strain>
    </source>
</reference>
<keyword evidence="1" id="KW-1133">Transmembrane helix</keyword>
<proteinExistence type="predicted"/>
<dbReference type="EMBL" id="JXJX01000002">
    <property type="protein sequence ID" value="PCS08009.1"/>
    <property type="molecule type" value="Genomic_DNA"/>
</dbReference>
<keyword evidence="1" id="KW-0472">Membrane</keyword>
<evidence type="ECO:0000313" key="2">
    <source>
        <dbReference type="EMBL" id="PCS08009.1"/>
    </source>
</evidence>